<reference evidence="4" key="3">
    <citation type="submission" date="2018-07" db="EMBL/GenBank/DDBJ databases">
        <title>WGS assembly of Glycine max.</title>
        <authorList>
            <person name="Schmutz J."/>
            <person name="Cannon S."/>
            <person name="Schlueter J."/>
            <person name="Ma J."/>
            <person name="Mitros T."/>
            <person name="Nelson W."/>
            <person name="Hyten D."/>
            <person name="Song Q."/>
            <person name="Thelen J."/>
            <person name="Cheng J."/>
            <person name="Xu D."/>
            <person name="Hellsten U."/>
            <person name="May G."/>
            <person name="Yu Y."/>
            <person name="Sakurai T."/>
            <person name="Umezawa T."/>
            <person name="Bhattacharyya M."/>
            <person name="Sandhu D."/>
            <person name="Valliyodan B."/>
            <person name="Lindquist E."/>
            <person name="Peto M."/>
            <person name="Grant D."/>
            <person name="Shu S."/>
            <person name="Goodstein D."/>
            <person name="Barry K."/>
            <person name="Futrell-Griggs M."/>
            <person name="Abernathy B."/>
            <person name="Du J."/>
            <person name="Tian Z."/>
            <person name="Zhu L."/>
            <person name="Gill N."/>
            <person name="Joshi T."/>
            <person name="Libault M."/>
            <person name="Sethuraman A."/>
            <person name="Zhang X."/>
            <person name="Shinozaki K."/>
            <person name="Nguyen H."/>
            <person name="Wing R."/>
            <person name="Cregan P."/>
            <person name="Specht J."/>
            <person name="Grimwood J."/>
            <person name="Rokhsar D."/>
            <person name="Stacey G."/>
            <person name="Shoemaker R."/>
            <person name="Jackson S."/>
        </authorList>
    </citation>
    <scope>NUCLEOTIDE SEQUENCE</scope>
    <source>
        <tissue evidence="4">Callus</tissue>
    </source>
</reference>
<reference evidence="5" key="2">
    <citation type="submission" date="2018-02" db="UniProtKB">
        <authorList>
            <consortium name="EnsemblPlants"/>
        </authorList>
    </citation>
    <scope>IDENTIFICATION</scope>
    <source>
        <strain evidence="5">Williams 82</strain>
    </source>
</reference>
<reference evidence="4 5" key="1">
    <citation type="journal article" date="2010" name="Nature">
        <title>Genome sequence of the palaeopolyploid soybean.</title>
        <authorList>
            <person name="Schmutz J."/>
            <person name="Cannon S.B."/>
            <person name="Schlueter J."/>
            <person name="Ma J."/>
            <person name="Mitros T."/>
            <person name="Nelson W."/>
            <person name="Hyten D.L."/>
            <person name="Song Q."/>
            <person name="Thelen J.J."/>
            <person name="Cheng J."/>
            <person name="Xu D."/>
            <person name="Hellsten U."/>
            <person name="May G.D."/>
            <person name="Yu Y."/>
            <person name="Sakurai T."/>
            <person name="Umezawa T."/>
            <person name="Bhattacharyya M.K."/>
            <person name="Sandhu D."/>
            <person name="Valliyodan B."/>
            <person name="Lindquist E."/>
            <person name="Peto M."/>
            <person name="Grant D."/>
            <person name="Shu S."/>
            <person name="Goodstein D."/>
            <person name="Barry K."/>
            <person name="Futrell-Griggs M."/>
            <person name="Abernathy B."/>
            <person name="Du J."/>
            <person name="Tian Z."/>
            <person name="Zhu L."/>
            <person name="Gill N."/>
            <person name="Joshi T."/>
            <person name="Libault M."/>
            <person name="Sethuraman A."/>
            <person name="Zhang X.-C."/>
            <person name="Shinozaki K."/>
            <person name="Nguyen H.T."/>
            <person name="Wing R.A."/>
            <person name="Cregan P."/>
            <person name="Specht J."/>
            <person name="Grimwood J."/>
            <person name="Rokhsar D."/>
            <person name="Stacey G."/>
            <person name="Shoemaker R.C."/>
            <person name="Jackson S.A."/>
        </authorList>
    </citation>
    <scope>NUCLEOTIDE SEQUENCE</scope>
    <source>
        <strain evidence="5">cv. Williams 82</strain>
        <tissue evidence="4">Callus</tissue>
    </source>
</reference>
<dbReference type="InParanoid" id="A0A0R0KGU0"/>
<dbReference type="Gramene" id="KRH63413">
    <property type="protein sequence ID" value="KRH63413"/>
    <property type="gene ID" value="GLYMA_04G174900"/>
</dbReference>
<gene>
    <name evidence="4" type="ORF">GLYMA_04G174900</name>
</gene>
<evidence type="ECO:0000256" key="3">
    <source>
        <dbReference type="SAM" id="MobiDB-lite"/>
    </source>
</evidence>
<dbReference type="InterPro" id="IPR002110">
    <property type="entry name" value="Ankyrin_rpt"/>
</dbReference>
<dbReference type="STRING" id="3847.A0A0R0KGU0"/>
<evidence type="ECO:0000256" key="1">
    <source>
        <dbReference type="ARBA" id="ARBA00004413"/>
    </source>
</evidence>
<feature type="region of interest" description="Disordered" evidence="3">
    <location>
        <begin position="1"/>
        <end position="24"/>
    </location>
</feature>
<dbReference type="SMR" id="A0A0R0KGU0"/>
<dbReference type="PROSITE" id="PS50088">
    <property type="entry name" value="ANK_REPEAT"/>
    <property type="match status" value="1"/>
</dbReference>
<dbReference type="AlphaFoldDB" id="A0A0R0KGU0"/>
<dbReference type="EMBL" id="CM000837">
    <property type="protein sequence ID" value="KRH63413.1"/>
    <property type="molecule type" value="Genomic_DNA"/>
</dbReference>
<evidence type="ECO:0000313" key="6">
    <source>
        <dbReference type="Proteomes" id="UP000008827"/>
    </source>
</evidence>
<organism evidence="4">
    <name type="scientific">Glycine max</name>
    <name type="common">Soybean</name>
    <name type="synonym">Glycine hispida</name>
    <dbReference type="NCBI Taxonomy" id="3847"/>
    <lineage>
        <taxon>Eukaryota</taxon>
        <taxon>Viridiplantae</taxon>
        <taxon>Streptophyta</taxon>
        <taxon>Embryophyta</taxon>
        <taxon>Tracheophyta</taxon>
        <taxon>Spermatophyta</taxon>
        <taxon>Magnoliopsida</taxon>
        <taxon>eudicotyledons</taxon>
        <taxon>Gunneridae</taxon>
        <taxon>Pentapetalae</taxon>
        <taxon>rosids</taxon>
        <taxon>fabids</taxon>
        <taxon>Fabales</taxon>
        <taxon>Fabaceae</taxon>
        <taxon>Papilionoideae</taxon>
        <taxon>50 kb inversion clade</taxon>
        <taxon>NPAAA clade</taxon>
        <taxon>indigoferoid/millettioid clade</taxon>
        <taxon>Phaseoleae</taxon>
        <taxon>Glycine</taxon>
        <taxon>Glycine subgen. Soja</taxon>
    </lineage>
</organism>
<evidence type="ECO:0000313" key="4">
    <source>
        <dbReference type="EMBL" id="KRH63413.1"/>
    </source>
</evidence>
<protein>
    <submittedName>
        <fullName evidence="4 5">Uncharacterized protein</fullName>
    </submittedName>
</protein>
<dbReference type="PROSITE" id="PS50297">
    <property type="entry name" value="ANK_REP_REGION"/>
    <property type="match status" value="1"/>
</dbReference>
<keyword evidence="6" id="KW-1185">Reference proteome</keyword>
<dbReference type="SUPFAM" id="SSF48403">
    <property type="entry name" value="Ankyrin repeat"/>
    <property type="match status" value="1"/>
</dbReference>
<sequence>MRIRKSLQNKGKKRTFKANQTPSSSRQNIKEQKIFVILFCADSTVDLVKFELLRLTSLMHTMSVVVSLTTTNPFLFTINKPFSIIPPLSYASYTLQLSHPSDQPPLSDPPDAITVRATMLPTGKATIEHLHQLFSKPGPHVFCDAVLNISLLTRLLKPVVECGSANVVVDLMRADTDATTTVESLMSLAIRVGSIQAVKLLEAFSCNIDKSVLHEVATMDRIDTMKFVLERYGNDGKELDVDAVDSEGRTAIHMAAREGHVKGYQVLRLDGMKP</sequence>
<evidence type="ECO:0000313" key="5">
    <source>
        <dbReference type="EnsemblPlants" id="KRH63413"/>
    </source>
</evidence>
<name>A0A0R0KGU0_SOYBN</name>
<feature type="repeat" description="ANK" evidence="2">
    <location>
        <begin position="247"/>
        <end position="274"/>
    </location>
</feature>
<accession>A0A0R0KGU0</accession>
<comment type="subcellular location">
    <subcellularLocation>
        <location evidence="1">Cell membrane</location>
        <topology evidence="1">Peripheral membrane protein</topology>
        <orientation evidence="1">Cytoplasmic side</orientation>
    </subcellularLocation>
</comment>
<dbReference type="Proteomes" id="UP000008827">
    <property type="component" value="Chromosome 4"/>
</dbReference>
<dbReference type="InterPro" id="IPR036770">
    <property type="entry name" value="Ankyrin_rpt-contain_sf"/>
</dbReference>
<dbReference type="GO" id="GO:0005886">
    <property type="term" value="C:plasma membrane"/>
    <property type="evidence" value="ECO:0007669"/>
    <property type="project" value="UniProtKB-SubCell"/>
</dbReference>
<dbReference type="Gene3D" id="1.25.40.20">
    <property type="entry name" value="Ankyrin repeat-containing domain"/>
    <property type="match status" value="1"/>
</dbReference>
<feature type="compositionally biased region" description="Basic residues" evidence="3">
    <location>
        <begin position="1"/>
        <end position="16"/>
    </location>
</feature>
<evidence type="ECO:0000256" key="2">
    <source>
        <dbReference type="PROSITE-ProRule" id="PRU00023"/>
    </source>
</evidence>
<proteinExistence type="predicted"/>
<keyword evidence="2" id="KW-0040">ANK repeat</keyword>
<dbReference type="EnsemblPlants" id="KRH63413">
    <property type="protein sequence ID" value="KRH63413"/>
    <property type="gene ID" value="GLYMA_04G174900"/>
</dbReference>
<dbReference type="Pfam" id="PF12796">
    <property type="entry name" value="Ank_2"/>
    <property type="match status" value="1"/>
</dbReference>